<accession>A0AAD3S5D8</accession>
<sequence length="77" mass="8707">MSLRLWVVKLVENCPRCSGHASFVRGLDEEFEIPLHMARLLVLPETMWLRSVSKLSSGTFADGSRCCGHFSSHPRSF</sequence>
<dbReference type="EMBL" id="BSYO01000005">
    <property type="protein sequence ID" value="GMH04774.1"/>
    <property type="molecule type" value="Genomic_DNA"/>
</dbReference>
<proteinExistence type="predicted"/>
<dbReference type="Proteomes" id="UP001279734">
    <property type="component" value="Unassembled WGS sequence"/>
</dbReference>
<protein>
    <submittedName>
        <fullName evidence="1">Uncharacterized protein</fullName>
    </submittedName>
</protein>
<gene>
    <name evidence="1" type="ORF">Nepgr_006614</name>
</gene>
<keyword evidence="2" id="KW-1185">Reference proteome</keyword>
<evidence type="ECO:0000313" key="2">
    <source>
        <dbReference type="Proteomes" id="UP001279734"/>
    </source>
</evidence>
<comment type="caution">
    <text evidence="1">The sequence shown here is derived from an EMBL/GenBank/DDBJ whole genome shotgun (WGS) entry which is preliminary data.</text>
</comment>
<reference evidence="1" key="1">
    <citation type="submission" date="2023-05" db="EMBL/GenBank/DDBJ databases">
        <title>Nepenthes gracilis genome sequencing.</title>
        <authorList>
            <person name="Fukushima K."/>
        </authorList>
    </citation>
    <scope>NUCLEOTIDE SEQUENCE</scope>
    <source>
        <strain evidence="1">SING2019-196</strain>
    </source>
</reference>
<evidence type="ECO:0000313" key="1">
    <source>
        <dbReference type="EMBL" id="GMH04774.1"/>
    </source>
</evidence>
<dbReference type="AlphaFoldDB" id="A0AAD3S5D8"/>
<organism evidence="1 2">
    <name type="scientific">Nepenthes gracilis</name>
    <name type="common">Slender pitcher plant</name>
    <dbReference type="NCBI Taxonomy" id="150966"/>
    <lineage>
        <taxon>Eukaryota</taxon>
        <taxon>Viridiplantae</taxon>
        <taxon>Streptophyta</taxon>
        <taxon>Embryophyta</taxon>
        <taxon>Tracheophyta</taxon>
        <taxon>Spermatophyta</taxon>
        <taxon>Magnoliopsida</taxon>
        <taxon>eudicotyledons</taxon>
        <taxon>Gunneridae</taxon>
        <taxon>Pentapetalae</taxon>
        <taxon>Caryophyllales</taxon>
        <taxon>Nepenthaceae</taxon>
        <taxon>Nepenthes</taxon>
    </lineage>
</organism>
<name>A0AAD3S5D8_NEPGR</name>